<dbReference type="EMBL" id="HBUF01675823">
    <property type="protein sequence ID" value="CAG6791355.1"/>
    <property type="molecule type" value="Transcribed_RNA"/>
</dbReference>
<dbReference type="AlphaFoldDB" id="A0A8D9FK15"/>
<sequence>MCSFLIRTLLEKRLKEIADSQQTRKKRKKKKPVLKIRIKKMLVYNLLNNYLHCPELQDKIVQKTPNPRLRNNQIGPFVVPHPKFTKLHESPLNRAMTICNNLTLNINEFSLPKDMFKSKCIEYIKQNNI</sequence>
<protein>
    <submittedName>
        <fullName evidence="1">Uncharacterized protein</fullName>
    </submittedName>
</protein>
<name>A0A8D9FK15_9HEMI</name>
<organism evidence="1">
    <name type="scientific">Cacopsylla melanoneura</name>
    <dbReference type="NCBI Taxonomy" id="428564"/>
    <lineage>
        <taxon>Eukaryota</taxon>
        <taxon>Metazoa</taxon>
        <taxon>Ecdysozoa</taxon>
        <taxon>Arthropoda</taxon>
        <taxon>Hexapoda</taxon>
        <taxon>Insecta</taxon>
        <taxon>Pterygota</taxon>
        <taxon>Neoptera</taxon>
        <taxon>Paraneoptera</taxon>
        <taxon>Hemiptera</taxon>
        <taxon>Sternorrhyncha</taxon>
        <taxon>Psylloidea</taxon>
        <taxon>Psyllidae</taxon>
        <taxon>Psyllinae</taxon>
        <taxon>Cacopsylla</taxon>
    </lineage>
</organism>
<evidence type="ECO:0000313" key="1">
    <source>
        <dbReference type="EMBL" id="CAG6791355.1"/>
    </source>
</evidence>
<reference evidence="1" key="1">
    <citation type="submission" date="2021-05" db="EMBL/GenBank/DDBJ databases">
        <authorList>
            <person name="Alioto T."/>
            <person name="Alioto T."/>
            <person name="Gomez Garrido J."/>
        </authorList>
    </citation>
    <scope>NUCLEOTIDE SEQUENCE</scope>
</reference>
<accession>A0A8D9FK15</accession>
<proteinExistence type="predicted"/>